<dbReference type="InterPro" id="IPR006665">
    <property type="entry name" value="OmpA-like"/>
</dbReference>
<evidence type="ECO:0000259" key="4">
    <source>
        <dbReference type="PROSITE" id="PS51123"/>
    </source>
</evidence>
<comment type="subcellular location">
    <subcellularLocation>
        <location evidence="1">Cell outer membrane</location>
    </subcellularLocation>
</comment>
<dbReference type="CDD" id="cd07185">
    <property type="entry name" value="OmpA_C-like"/>
    <property type="match status" value="1"/>
</dbReference>
<dbReference type="InterPro" id="IPR006664">
    <property type="entry name" value="OMP_bac"/>
</dbReference>
<dbReference type="NCBIfam" id="NF045787">
    <property type="entry name" value="OmpABordt"/>
    <property type="match status" value="1"/>
</dbReference>
<dbReference type="InterPro" id="IPR036737">
    <property type="entry name" value="OmpA-like_sf"/>
</dbReference>
<feature type="domain" description="OmpA-like" evidence="4">
    <location>
        <begin position="97"/>
        <end position="221"/>
    </location>
</feature>
<dbReference type="PANTHER" id="PTHR30329">
    <property type="entry name" value="STATOR ELEMENT OF FLAGELLAR MOTOR COMPLEX"/>
    <property type="match status" value="1"/>
</dbReference>
<name>A0A1J5QPR5_9ZZZZ</name>
<dbReference type="PANTHER" id="PTHR30329:SF21">
    <property type="entry name" value="LIPOPROTEIN YIAD-RELATED"/>
    <property type="match status" value="1"/>
</dbReference>
<dbReference type="GO" id="GO:0009279">
    <property type="term" value="C:cell outer membrane"/>
    <property type="evidence" value="ECO:0007669"/>
    <property type="project" value="UniProtKB-SubCell"/>
</dbReference>
<sequence>MNKTHRIAKLLAVAALAVGGIAAAQAADVNNWTSASGQVWKDGSNSLCWRDAFWTPATAVSSCDGAIVAKAAPAPAPAPEPVAAPAAPAPTPAPMPVSEKVTYSADAFFDFDKAVLKPAGKQALDELAAKIKEVNLETVISTGYTDSFGSAAYNKKLSLRRAQAVKAYLVDQGVPADKVYLEGKGKTDFRVDPHSCHGTFKKRVACQAPNRRAVVEIVGSHTVMK</sequence>
<dbReference type="PROSITE" id="PS51123">
    <property type="entry name" value="OMPA_2"/>
    <property type="match status" value="1"/>
</dbReference>
<dbReference type="AlphaFoldDB" id="A0A1J5QPR5"/>
<comment type="caution">
    <text evidence="5">The sequence shown here is derived from an EMBL/GenBank/DDBJ whole genome shotgun (WGS) entry which is preliminary data.</text>
</comment>
<reference evidence="5" key="1">
    <citation type="submission" date="2016-10" db="EMBL/GenBank/DDBJ databases">
        <title>Sequence of Gallionella enrichment culture.</title>
        <authorList>
            <person name="Poehlein A."/>
            <person name="Muehling M."/>
            <person name="Daniel R."/>
        </authorList>
    </citation>
    <scope>NUCLEOTIDE SEQUENCE</scope>
</reference>
<keyword evidence="3" id="KW-0998">Cell outer membrane</keyword>
<evidence type="ECO:0000313" key="5">
    <source>
        <dbReference type="EMBL" id="OIQ85368.1"/>
    </source>
</evidence>
<dbReference type="SUPFAM" id="SSF103088">
    <property type="entry name" value="OmpA-like"/>
    <property type="match status" value="1"/>
</dbReference>
<evidence type="ECO:0000256" key="1">
    <source>
        <dbReference type="ARBA" id="ARBA00004442"/>
    </source>
</evidence>
<accession>A0A1J5QPR5</accession>
<gene>
    <name evidence="5" type="primary">ompA_12</name>
    <name evidence="5" type="ORF">GALL_327950</name>
</gene>
<dbReference type="InterPro" id="IPR050330">
    <property type="entry name" value="Bact_OuterMem_StrucFunc"/>
</dbReference>
<evidence type="ECO:0000256" key="3">
    <source>
        <dbReference type="ARBA" id="ARBA00023237"/>
    </source>
</evidence>
<dbReference type="Gene3D" id="3.30.1330.60">
    <property type="entry name" value="OmpA-like domain"/>
    <property type="match status" value="1"/>
</dbReference>
<protein>
    <submittedName>
        <fullName evidence="5">Outer membrane protein A</fullName>
    </submittedName>
</protein>
<proteinExistence type="predicted"/>
<organism evidence="5">
    <name type="scientific">mine drainage metagenome</name>
    <dbReference type="NCBI Taxonomy" id="410659"/>
    <lineage>
        <taxon>unclassified sequences</taxon>
        <taxon>metagenomes</taxon>
        <taxon>ecological metagenomes</taxon>
    </lineage>
</organism>
<dbReference type="PRINTS" id="PR01021">
    <property type="entry name" value="OMPADOMAIN"/>
</dbReference>
<dbReference type="Pfam" id="PF00691">
    <property type="entry name" value="OmpA"/>
    <property type="match status" value="1"/>
</dbReference>
<dbReference type="EMBL" id="MLJW01000549">
    <property type="protein sequence ID" value="OIQ85368.1"/>
    <property type="molecule type" value="Genomic_DNA"/>
</dbReference>
<evidence type="ECO:0000256" key="2">
    <source>
        <dbReference type="ARBA" id="ARBA00023136"/>
    </source>
</evidence>
<keyword evidence="2" id="KW-0472">Membrane</keyword>